<keyword evidence="1" id="KW-0175">Coiled coil</keyword>
<organism evidence="2">
    <name type="scientific">marine metagenome</name>
    <dbReference type="NCBI Taxonomy" id="408172"/>
    <lineage>
        <taxon>unclassified sequences</taxon>
        <taxon>metagenomes</taxon>
        <taxon>ecological metagenomes</taxon>
    </lineage>
</organism>
<evidence type="ECO:0000256" key="1">
    <source>
        <dbReference type="SAM" id="Coils"/>
    </source>
</evidence>
<dbReference type="AlphaFoldDB" id="A0A382FBR5"/>
<feature type="coiled-coil region" evidence="1">
    <location>
        <begin position="36"/>
        <end position="70"/>
    </location>
</feature>
<evidence type="ECO:0000313" key="2">
    <source>
        <dbReference type="EMBL" id="SVB59653.1"/>
    </source>
</evidence>
<evidence type="ECO:0008006" key="3">
    <source>
        <dbReference type="Google" id="ProtNLM"/>
    </source>
</evidence>
<reference evidence="2" key="1">
    <citation type="submission" date="2018-05" db="EMBL/GenBank/DDBJ databases">
        <authorList>
            <person name="Lanie J.A."/>
            <person name="Ng W.-L."/>
            <person name="Kazmierczak K.M."/>
            <person name="Andrzejewski T.M."/>
            <person name="Davidsen T.M."/>
            <person name="Wayne K.J."/>
            <person name="Tettelin H."/>
            <person name="Glass J.I."/>
            <person name="Rusch D."/>
            <person name="Podicherti R."/>
            <person name="Tsui H.-C.T."/>
            <person name="Winkler M.E."/>
        </authorList>
    </citation>
    <scope>NUCLEOTIDE SEQUENCE</scope>
</reference>
<proteinExistence type="predicted"/>
<protein>
    <recommendedName>
        <fullName evidence="3">Lipoprotein</fullName>
    </recommendedName>
</protein>
<sequence>MLNYRWIFIILFVISGCDYQQNRLVSEQAVTFEQEIAFRQRKEIELENKIKKQQEEISSLHKQLECREEE</sequence>
<gene>
    <name evidence="2" type="ORF">METZ01_LOCUS212507</name>
</gene>
<name>A0A382FBR5_9ZZZZ</name>
<accession>A0A382FBR5</accession>
<dbReference type="PROSITE" id="PS51257">
    <property type="entry name" value="PROKAR_LIPOPROTEIN"/>
    <property type="match status" value="1"/>
</dbReference>
<dbReference type="EMBL" id="UINC01048738">
    <property type="protein sequence ID" value="SVB59653.1"/>
    <property type="molecule type" value="Genomic_DNA"/>
</dbReference>